<dbReference type="SUPFAM" id="SSF46689">
    <property type="entry name" value="Homeodomain-like"/>
    <property type="match status" value="1"/>
</dbReference>
<dbReference type="OrthoDB" id="9812993at2"/>
<evidence type="ECO:0000259" key="3">
    <source>
        <dbReference type="PROSITE" id="PS50977"/>
    </source>
</evidence>
<dbReference type="PROSITE" id="PS50977">
    <property type="entry name" value="HTH_TETR_2"/>
    <property type="match status" value="1"/>
</dbReference>
<name>A0A380JDM2_STRDO</name>
<gene>
    <name evidence="4" type="primary">ethR_2</name>
    <name evidence="4" type="ORF">NCTC11391_01156</name>
</gene>
<evidence type="ECO:0000256" key="2">
    <source>
        <dbReference type="PROSITE-ProRule" id="PRU00335"/>
    </source>
</evidence>
<dbReference type="RefSeq" id="WP_115325014.1">
    <property type="nucleotide sequence ID" value="NZ_UHFA01000002.1"/>
</dbReference>
<evidence type="ECO:0000313" key="5">
    <source>
        <dbReference type="Proteomes" id="UP000254082"/>
    </source>
</evidence>
<dbReference type="Pfam" id="PF00440">
    <property type="entry name" value="TetR_N"/>
    <property type="match status" value="1"/>
</dbReference>
<proteinExistence type="predicted"/>
<dbReference type="AlphaFoldDB" id="A0A380JDM2"/>
<dbReference type="Gene3D" id="1.10.357.10">
    <property type="entry name" value="Tetracycline Repressor, domain 2"/>
    <property type="match status" value="1"/>
</dbReference>
<reference evidence="4 5" key="1">
    <citation type="submission" date="2018-06" db="EMBL/GenBank/DDBJ databases">
        <authorList>
            <consortium name="Pathogen Informatics"/>
            <person name="Doyle S."/>
        </authorList>
    </citation>
    <scope>NUCLEOTIDE SEQUENCE [LARGE SCALE GENOMIC DNA]</scope>
    <source>
        <strain evidence="5">NCTC 11391</strain>
    </source>
</reference>
<dbReference type="InterPro" id="IPR001647">
    <property type="entry name" value="HTH_TetR"/>
</dbReference>
<evidence type="ECO:0000256" key="1">
    <source>
        <dbReference type="ARBA" id="ARBA00023125"/>
    </source>
</evidence>
<organism evidence="4 5">
    <name type="scientific">Streptococcus downei MFe28</name>
    <dbReference type="NCBI Taxonomy" id="764290"/>
    <lineage>
        <taxon>Bacteria</taxon>
        <taxon>Bacillati</taxon>
        <taxon>Bacillota</taxon>
        <taxon>Bacilli</taxon>
        <taxon>Lactobacillales</taxon>
        <taxon>Streptococcaceae</taxon>
        <taxon>Streptococcus</taxon>
    </lineage>
</organism>
<dbReference type="Pfam" id="PF17929">
    <property type="entry name" value="TetR_C_34"/>
    <property type="match status" value="1"/>
</dbReference>
<keyword evidence="5" id="KW-1185">Reference proteome</keyword>
<protein>
    <submittedName>
        <fullName evidence="4">TetR-type transcriptional regulator</fullName>
    </submittedName>
</protein>
<dbReference type="InterPro" id="IPR009057">
    <property type="entry name" value="Homeodomain-like_sf"/>
</dbReference>
<dbReference type="EMBL" id="UHFA01000002">
    <property type="protein sequence ID" value="SUN36111.1"/>
    <property type="molecule type" value="Genomic_DNA"/>
</dbReference>
<dbReference type="InterPro" id="IPR041483">
    <property type="entry name" value="TetR_C_34"/>
</dbReference>
<dbReference type="PRINTS" id="PR00455">
    <property type="entry name" value="HTHTETR"/>
</dbReference>
<sequence>MKDKQQGRRQEILSATAKLYETIPYRDINLKAISQVTSISRPSIYNYFKTKEEIFLTLLEEEYRCWAQELLTLAKEPELSKEGLAQNLAQSLADRPLMVKLIANNMADFEDNSRDERIISFKAAYGQTLLAMDQALSQVLPDWSESRREDFIYSFFPYLFGLYPYTQATAKQKMAVEKAGVPFKPHSVYNLIYHLVRALVK</sequence>
<feature type="DNA-binding region" description="H-T-H motif" evidence="2">
    <location>
        <begin position="29"/>
        <end position="48"/>
    </location>
</feature>
<dbReference type="Proteomes" id="UP000254082">
    <property type="component" value="Unassembled WGS sequence"/>
</dbReference>
<dbReference type="GO" id="GO:0003677">
    <property type="term" value="F:DNA binding"/>
    <property type="evidence" value="ECO:0007669"/>
    <property type="project" value="UniProtKB-UniRule"/>
</dbReference>
<feature type="domain" description="HTH tetR-type" evidence="3">
    <location>
        <begin position="6"/>
        <end position="66"/>
    </location>
</feature>
<keyword evidence="1 2" id="KW-0238">DNA-binding</keyword>
<evidence type="ECO:0000313" key="4">
    <source>
        <dbReference type="EMBL" id="SUN36111.1"/>
    </source>
</evidence>
<accession>A0A380JDM2</accession>